<organism evidence="1">
    <name type="scientific">Amphimedon queenslandica</name>
    <name type="common">Sponge</name>
    <dbReference type="NCBI Taxonomy" id="400682"/>
    <lineage>
        <taxon>Eukaryota</taxon>
        <taxon>Metazoa</taxon>
        <taxon>Porifera</taxon>
        <taxon>Demospongiae</taxon>
        <taxon>Heteroscleromorpha</taxon>
        <taxon>Haplosclerida</taxon>
        <taxon>Niphatidae</taxon>
        <taxon>Amphimedon</taxon>
    </lineage>
</organism>
<protein>
    <submittedName>
        <fullName evidence="1">Uncharacterized protein</fullName>
    </submittedName>
</protein>
<name>A0A1X7SXG0_AMPQE</name>
<evidence type="ECO:0000313" key="1">
    <source>
        <dbReference type="EnsemblMetazoa" id="Aqu2.1.06847_001"/>
    </source>
</evidence>
<dbReference type="AlphaFoldDB" id="A0A1X7SXG0"/>
<accession>A0A1X7SXG0</accession>
<dbReference type="OrthoDB" id="5976086at2759"/>
<dbReference type="EnsemblMetazoa" id="Aqu2.1.06847_001">
    <property type="protein sequence ID" value="Aqu2.1.06847_001"/>
    <property type="gene ID" value="Aqu2.1.06847"/>
</dbReference>
<dbReference type="InParanoid" id="A0A1X7SXG0"/>
<reference evidence="1" key="1">
    <citation type="submission" date="2017-05" db="UniProtKB">
        <authorList>
            <consortium name="EnsemblMetazoa"/>
        </authorList>
    </citation>
    <scope>IDENTIFICATION</scope>
</reference>
<proteinExistence type="predicted"/>
<sequence length="238" mass="26706">MGSSVSKVRDELKAQQAAEKAQIEQRLDILEKMVHGRLDKEQEDILQGRRGNQEIQTGTIVEMHRQINITDSTKQDLDKCLTDSIGDFFKGDFLGGFQQLVKVGADTVLGNASVGEYETTDMFIIWNSNALIRCDTYYYRWNFTSSGVINDSDGCAGVLLVKRIIDATKVDPQVLTWAITNQVMRNMEMESENPSPEEIEKRAAEVIDSAMKILEKVVEFQVKVKLMEDGKSSDSSSP</sequence>